<sequence>MRNPLPSRLLVVTDRLGARRPLAETVRAVLEGGGRWIWLRERDLDAPVRRDLARDLLGIVRGAGGRLVVGADPDLCAAIGADGVHLPGATTAPEVAAARRRLGPAALIGVSAHGAADLAEAAEADYVTLSPIFASASKPGYGPALGLDGLRAGCAAGIPVIALGGIAPEAAPACRAAGAAGVAVMGGLMRAQDPAAAARTFLDAVAGSGRILRG</sequence>
<evidence type="ECO:0000256" key="10">
    <source>
        <dbReference type="HAMAP-Rule" id="MF_00097"/>
    </source>
</evidence>
<evidence type="ECO:0000259" key="11">
    <source>
        <dbReference type="Pfam" id="PF02581"/>
    </source>
</evidence>
<evidence type="ECO:0000256" key="7">
    <source>
        <dbReference type="ARBA" id="ARBA00047334"/>
    </source>
</evidence>
<keyword evidence="5" id="KW-0460">Magnesium</keyword>
<organism evidence="12 13">
    <name type="scientific">Methylobacterium organophilum</name>
    <dbReference type="NCBI Taxonomy" id="410"/>
    <lineage>
        <taxon>Bacteria</taxon>
        <taxon>Pseudomonadati</taxon>
        <taxon>Pseudomonadota</taxon>
        <taxon>Alphaproteobacteria</taxon>
        <taxon>Hyphomicrobiales</taxon>
        <taxon>Methylobacteriaceae</taxon>
        <taxon>Methylobacterium</taxon>
    </lineage>
</organism>
<dbReference type="SUPFAM" id="SSF51391">
    <property type="entry name" value="Thiamin phosphate synthase"/>
    <property type="match status" value="1"/>
</dbReference>
<dbReference type="PANTHER" id="PTHR20857">
    <property type="entry name" value="THIAMINE-PHOSPHATE PYROPHOSPHORYLASE"/>
    <property type="match status" value="1"/>
</dbReference>
<comment type="pathway">
    <text evidence="2 10">Cofactor biosynthesis; thiamine diphosphate biosynthesis; thiamine phosphate from 4-amino-2-methyl-5-diphosphomethylpyrimidine and 4-methyl-5-(2-phosphoethyl)-thiazole: step 1/1.</text>
</comment>
<dbReference type="EMBL" id="BPQV01000008">
    <property type="protein sequence ID" value="GJE28073.1"/>
    <property type="molecule type" value="Genomic_DNA"/>
</dbReference>
<dbReference type="InterPro" id="IPR034291">
    <property type="entry name" value="TMP_synthase"/>
</dbReference>
<dbReference type="CDD" id="cd00564">
    <property type="entry name" value="TMP_TenI"/>
    <property type="match status" value="1"/>
</dbReference>
<evidence type="ECO:0000256" key="8">
    <source>
        <dbReference type="ARBA" id="ARBA00047851"/>
    </source>
</evidence>
<name>A0ABQ4TA01_METOR</name>
<comment type="catalytic activity">
    <reaction evidence="7 10">
        <text>4-methyl-5-(2-phosphooxyethyl)-thiazole + 4-amino-2-methyl-5-(diphosphooxymethyl)pyrimidine + H(+) = thiamine phosphate + diphosphate</text>
        <dbReference type="Rhea" id="RHEA:22328"/>
        <dbReference type="ChEBI" id="CHEBI:15378"/>
        <dbReference type="ChEBI" id="CHEBI:33019"/>
        <dbReference type="ChEBI" id="CHEBI:37575"/>
        <dbReference type="ChEBI" id="CHEBI:57841"/>
        <dbReference type="ChEBI" id="CHEBI:58296"/>
        <dbReference type="EC" id="2.5.1.3"/>
    </reaction>
</comment>
<protein>
    <recommendedName>
        <fullName evidence="10">Thiamine-phosphate synthase</fullName>
        <shortName evidence="10">TP synthase</shortName>
        <shortName evidence="10">TPS</shortName>
        <ecNumber evidence="10">2.5.1.3</ecNumber>
    </recommendedName>
    <alternativeName>
        <fullName evidence="10">Thiamine-phosphate pyrophosphorylase</fullName>
        <shortName evidence="10">TMP pyrophosphorylase</shortName>
        <shortName evidence="10">TMP-PPase</shortName>
    </alternativeName>
</protein>
<feature type="domain" description="Thiamine phosphate synthase/TenI" evidence="11">
    <location>
        <begin position="10"/>
        <end position="187"/>
    </location>
</feature>
<comment type="caution">
    <text evidence="12">The sequence shown here is derived from an EMBL/GenBank/DDBJ whole genome shotgun (WGS) entry which is preliminary data.</text>
</comment>
<keyword evidence="3 10" id="KW-0808">Transferase</keyword>
<evidence type="ECO:0000256" key="4">
    <source>
        <dbReference type="ARBA" id="ARBA00022723"/>
    </source>
</evidence>
<keyword evidence="4" id="KW-0479">Metal-binding</keyword>
<evidence type="ECO:0000256" key="1">
    <source>
        <dbReference type="ARBA" id="ARBA00001946"/>
    </source>
</evidence>
<dbReference type="InterPro" id="IPR022998">
    <property type="entry name" value="ThiamineP_synth_TenI"/>
</dbReference>
<dbReference type="InterPro" id="IPR013785">
    <property type="entry name" value="Aldolase_TIM"/>
</dbReference>
<dbReference type="Pfam" id="PF02581">
    <property type="entry name" value="TMP-TENI"/>
    <property type="match status" value="1"/>
</dbReference>
<dbReference type="HAMAP" id="MF_00097">
    <property type="entry name" value="TMP_synthase"/>
    <property type="match status" value="1"/>
</dbReference>
<dbReference type="RefSeq" id="WP_238311865.1">
    <property type="nucleotide sequence ID" value="NZ_BPQV01000008.1"/>
</dbReference>
<comment type="similarity">
    <text evidence="10">Belongs to the thiamine-phosphate synthase family.</text>
</comment>
<gene>
    <name evidence="12" type="primary">thiE_3</name>
    <name evidence="10" type="synonym">thiE</name>
    <name evidence="12" type="ORF">LKMONMHP_2937</name>
</gene>
<feature type="binding site" evidence="10">
    <location>
        <position position="165"/>
    </location>
    <ligand>
        <name>2-[(2R,5Z)-2-carboxy-4-methylthiazol-5(2H)-ylidene]ethyl phosphate</name>
        <dbReference type="ChEBI" id="CHEBI:62899"/>
    </ligand>
</feature>
<feature type="binding site" evidence="10">
    <location>
        <position position="138"/>
    </location>
    <ligand>
        <name>4-amino-2-methyl-5-(diphosphooxymethyl)pyrimidine</name>
        <dbReference type="ChEBI" id="CHEBI:57841"/>
    </ligand>
</feature>
<evidence type="ECO:0000313" key="12">
    <source>
        <dbReference type="EMBL" id="GJE28073.1"/>
    </source>
</evidence>
<feature type="binding site" evidence="10">
    <location>
        <begin position="135"/>
        <end position="137"/>
    </location>
    <ligand>
        <name>2-[(2R,5Z)-2-carboxy-4-methylthiazol-5(2H)-ylidene]ethyl phosphate</name>
        <dbReference type="ChEBI" id="CHEBI:62899"/>
    </ligand>
</feature>
<dbReference type="Proteomes" id="UP001055156">
    <property type="component" value="Unassembled WGS sequence"/>
</dbReference>
<evidence type="ECO:0000313" key="13">
    <source>
        <dbReference type="Proteomes" id="UP001055156"/>
    </source>
</evidence>
<accession>A0ABQ4TA01</accession>
<comment type="catalytic activity">
    <reaction evidence="8 10">
        <text>2-(2-carboxy-4-methylthiazol-5-yl)ethyl phosphate + 4-amino-2-methyl-5-(diphosphooxymethyl)pyrimidine + 2 H(+) = thiamine phosphate + CO2 + diphosphate</text>
        <dbReference type="Rhea" id="RHEA:47848"/>
        <dbReference type="ChEBI" id="CHEBI:15378"/>
        <dbReference type="ChEBI" id="CHEBI:16526"/>
        <dbReference type="ChEBI" id="CHEBI:33019"/>
        <dbReference type="ChEBI" id="CHEBI:37575"/>
        <dbReference type="ChEBI" id="CHEBI:57841"/>
        <dbReference type="ChEBI" id="CHEBI:62890"/>
        <dbReference type="EC" id="2.5.1.3"/>
    </reaction>
</comment>
<dbReference type="PANTHER" id="PTHR20857:SF15">
    <property type="entry name" value="THIAMINE-PHOSPHATE SYNTHASE"/>
    <property type="match status" value="1"/>
</dbReference>
<feature type="binding site" evidence="10">
    <location>
        <position position="111"/>
    </location>
    <ligand>
        <name>4-amino-2-methyl-5-(diphosphooxymethyl)pyrimidine</name>
        <dbReference type="ChEBI" id="CHEBI:57841"/>
    </ligand>
</feature>
<reference evidence="12" key="1">
    <citation type="journal article" date="2021" name="Front. Microbiol.">
        <title>Comprehensive Comparative Genomics and Phenotyping of Methylobacterium Species.</title>
        <authorList>
            <person name="Alessa O."/>
            <person name="Ogura Y."/>
            <person name="Fujitani Y."/>
            <person name="Takami H."/>
            <person name="Hayashi T."/>
            <person name="Sahin N."/>
            <person name="Tani A."/>
        </authorList>
    </citation>
    <scope>NUCLEOTIDE SEQUENCE</scope>
    <source>
        <strain evidence="12">NBRC 15689</strain>
    </source>
</reference>
<evidence type="ECO:0000256" key="6">
    <source>
        <dbReference type="ARBA" id="ARBA00022977"/>
    </source>
</evidence>
<evidence type="ECO:0000256" key="2">
    <source>
        <dbReference type="ARBA" id="ARBA00005165"/>
    </source>
</evidence>
<dbReference type="InterPro" id="IPR036206">
    <property type="entry name" value="ThiamineP_synth_sf"/>
</dbReference>
<evidence type="ECO:0000256" key="9">
    <source>
        <dbReference type="ARBA" id="ARBA00047883"/>
    </source>
</evidence>
<evidence type="ECO:0000256" key="3">
    <source>
        <dbReference type="ARBA" id="ARBA00022679"/>
    </source>
</evidence>
<comment type="function">
    <text evidence="10">Condenses 4-methyl-5-(beta-hydroxyethyl)thiazole monophosphate (THZ-P) and 2-methyl-4-amino-5-hydroxymethyl pyrimidine pyrophosphate (HMP-PP) to form thiamine monophosphate (TMP).</text>
</comment>
<keyword evidence="13" id="KW-1185">Reference proteome</keyword>
<comment type="catalytic activity">
    <reaction evidence="9 10">
        <text>2-[(2R,5Z)-2-carboxy-4-methylthiazol-5(2H)-ylidene]ethyl phosphate + 4-amino-2-methyl-5-(diphosphooxymethyl)pyrimidine + 2 H(+) = thiamine phosphate + CO2 + diphosphate</text>
        <dbReference type="Rhea" id="RHEA:47844"/>
        <dbReference type="ChEBI" id="CHEBI:15378"/>
        <dbReference type="ChEBI" id="CHEBI:16526"/>
        <dbReference type="ChEBI" id="CHEBI:33019"/>
        <dbReference type="ChEBI" id="CHEBI:37575"/>
        <dbReference type="ChEBI" id="CHEBI:57841"/>
        <dbReference type="ChEBI" id="CHEBI:62899"/>
        <dbReference type="EC" id="2.5.1.3"/>
    </reaction>
</comment>
<proteinExistence type="inferred from homology"/>
<keyword evidence="6 10" id="KW-0784">Thiamine biosynthesis</keyword>
<reference evidence="12" key="2">
    <citation type="submission" date="2021-08" db="EMBL/GenBank/DDBJ databases">
        <authorList>
            <person name="Tani A."/>
            <person name="Ola A."/>
            <person name="Ogura Y."/>
            <person name="Katsura K."/>
            <person name="Hayashi T."/>
        </authorList>
    </citation>
    <scope>NUCLEOTIDE SEQUENCE</scope>
    <source>
        <strain evidence="12">NBRC 15689</strain>
    </source>
</reference>
<comment type="cofactor">
    <cofactor evidence="1">
        <name>Mg(2+)</name>
        <dbReference type="ChEBI" id="CHEBI:18420"/>
    </cofactor>
</comment>
<dbReference type="Gene3D" id="3.20.20.70">
    <property type="entry name" value="Aldolase class I"/>
    <property type="match status" value="1"/>
</dbReference>
<evidence type="ECO:0000256" key="5">
    <source>
        <dbReference type="ARBA" id="ARBA00022842"/>
    </source>
</evidence>
<comment type="caution">
    <text evidence="10">Lacks conserved residue(s) required for the propagation of feature annotation.</text>
</comment>
<dbReference type="EC" id="2.5.1.3" evidence="10"/>